<comment type="similarity">
    <text evidence="1">Belongs to the bacterial solute-binding protein 1 family.</text>
</comment>
<evidence type="ECO:0000256" key="3">
    <source>
        <dbReference type="SAM" id="SignalP"/>
    </source>
</evidence>
<accession>A0ABP4VTG7</accession>
<dbReference type="InterPro" id="IPR022386">
    <property type="entry name" value="Chitin_NgcE"/>
</dbReference>
<dbReference type="InterPro" id="IPR050490">
    <property type="entry name" value="Bact_solute-bd_prot1"/>
</dbReference>
<gene>
    <name evidence="4" type="primary">ngcE</name>
    <name evidence="4" type="ORF">GCM10009809_32660</name>
</gene>
<comment type="caution">
    <text evidence="4">The sequence shown here is derived from an EMBL/GenBank/DDBJ whole genome shotgun (WGS) entry which is preliminary data.</text>
</comment>
<proteinExistence type="inferred from homology"/>
<protein>
    <submittedName>
        <fullName evidence="4">N-acetylglucosamine/diacetylchitobiose ABC transporter substrate-binding protein</fullName>
    </submittedName>
</protein>
<dbReference type="RefSeq" id="WP_344249693.1">
    <property type="nucleotide sequence ID" value="NZ_BAAAPM010000008.1"/>
</dbReference>
<evidence type="ECO:0000313" key="4">
    <source>
        <dbReference type="EMBL" id="GAA1734910.1"/>
    </source>
</evidence>
<reference evidence="5" key="1">
    <citation type="journal article" date="2019" name="Int. J. Syst. Evol. Microbiol.">
        <title>The Global Catalogue of Microorganisms (GCM) 10K type strain sequencing project: providing services to taxonomists for standard genome sequencing and annotation.</title>
        <authorList>
            <consortium name="The Broad Institute Genomics Platform"/>
            <consortium name="The Broad Institute Genome Sequencing Center for Infectious Disease"/>
            <person name="Wu L."/>
            <person name="Ma J."/>
        </authorList>
    </citation>
    <scope>NUCLEOTIDE SEQUENCE [LARGE SCALE GENOMIC DNA]</scope>
    <source>
        <strain evidence="5">JCM 15589</strain>
    </source>
</reference>
<evidence type="ECO:0000256" key="2">
    <source>
        <dbReference type="SAM" id="MobiDB-lite"/>
    </source>
</evidence>
<organism evidence="4 5">
    <name type="scientific">Isoptericola hypogeus</name>
    <dbReference type="NCBI Taxonomy" id="300179"/>
    <lineage>
        <taxon>Bacteria</taxon>
        <taxon>Bacillati</taxon>
        <taxon>Actinomycetota</taxon>
        <taxon>Actinomycetes</taxon>
        <taxon>Micrococcales</taxon>
        <taxon>Promicromonosporaceae</taxon>
        <taxon>Isoptericola</taxon>
    </lineage>
</organism>
<evidence type="ECO:0000313" key="5">
    <source>
        <dbReference type="Proteomes" id="UP001501138"/>
    </source>
</evidence>
<evidence type="ECO:0000256" key="1">
    <source>
        <dbReference type="ARBA" id="ARBA00008520"/>
    </source>
</evidence>
<name>A0ABP4VTG7_9MICO</name>
<dbReference type="PANTHER" id="PTHR43649">
    <property type="entry name" value="ARABINOSE-BINDING PROTEIN-RELATED"/>
    <property type="match status" value="1"/>
</dbReference>
<dbReference type="InterPro" id="IPR006311">
    <property type="entry name" value="TAT_signal"/>
</dbReference>
<sequence length="481" mass="51170">MTNKFTSEPSQQTSALSRRSVLRAVMYTAAAVPLGLPLAACATGGGSDEDPTSAAPTGEADANNPFGMAENTAVDAVIFDGGYGVDYVEFAGTVLAGLHAGSSVKVSPSTQIATELQPRFVGGNPPDLVDNSGAQSMGFNTILDQLEDLTDVIDAPNYEGTTIRDTLYEGVLSPGTFGDKFAAVNYVLTVYGVWYSGSLFDQNGWTPPTTWEEAKALGAEAKKAGKYLFLWGTEAATYYQTLAIESAIKEGGDEVRLTLENLEADCWSHEAVQATFQIMKEIVDLGYFKPGGSGTQFTAAQAQWSNKMEALLYPSGSWIENEMKDQTAADFQMKGVPSFSVTSGASMSPTALHSTAGEPFIVPSDAASVAGGKELLRAMLSKDAATNFSKEKLAPTIVKDIVPADGFGSTALVSQTDMLSAAAGEIYTFNFVSTYGMNQEQLPIWNSFLDGKKSVEDLTGELQAITDRIREDDTIEKIEVS</sequence>
<keyword evidence="5" id="KW-1185">Reference proteome</keyword>
<feature type="signal peptide" evidence="3">
    <location>
        <begin position="1"/>
        <end position="42"/>
    </location>
</feature>
<feature type="chain" id="PRO_5046378366" evidence="3">
    <location>
        <begin position="43"/>
        <end position="481"/>
    </location>
</feature>
<dbReference type="PROSITE" id="PS51318">
    <property type="entry name" value="TAT"/>
    <property type="match status" value="1"/>
</dbReference>
<dbReference type="EMBL" id="BAAAPM010000008">
    <property type="protein sequence ID" value="GAA1734910.1"/>
    <property type="molecule type" value="Genomic_DNA"/>
</dbReference>
<dbReference type="Proteomes" id="UP001501138">
    <property type="component" value="Unassembled WGS sequence"/>
</dbReference>
<dbReference type="SUPFAM" id="SSF53850">
    <property type="entry name" value="Periplasmic binding protein-like II"/>
    <property type="match status" value="1"/>
</dbReference>
<dbReference type="NCBIfam" id="TIGR03851">
    <property type="entry name" value="chitin_NgcE"/>
    <property type="match status" value="1"/>
</dbReference>
<keyword evidence="3" id="KW-0732">Signal</keyword>
<dbReference type="PANTHER" id="PTHR43649:SF31">
    <property type="entry name" value="SN-GLYCEROL-3-PHOSPHATE-BINDING PERIPLASMIC PROTEIN UGPB"/>
    <property type="match status" value="1"/>
</dbReference>
<feature type="region of interest" description="Disordered" evidence="2">
    <location>
        <begin position="43"/>
        <end position="66"/>
    </location>
</feature>
<dbReference type="Gene3D" id="3.40.190.10">
    <property type="entry name" value="Periplasmic binding protein-like II"/>
    <property type="match status" value="2"/>
</dbReference>